<dbReference type="Proteomes" id="UP000642070">
    <property type="component" value="Unassembled WGS sequence"/>
</dbReference>
<dbReference type="GO" id="GO:1990281">
    <property type="term" value="C:efflux pump complex"/>
    <property type="evidence" value="ECO:0007669"/>
    <property type="project" value="TreeGrafter"/>
</dbReference>
<protein>
    <submittedName>
        <fullName evidence="2">Uncharacterized protein</fullName>
    </submittedName>
</protein>
<gene>
    <name evidence="2" type="ORF">GCM10007977_016520</name>
</gene>
<reference evidence="2" key="1">
    <citation type="journal article" date="2014" name="Int. J. Syst. Evol. Microbiol.">
        <title>Complete genome sequence of Corynebacterium casei LMG S-19264T (=DSM 44701T), isolated from a smear-ripened cheese.</title>
        <authorList>
            <consortium name="US DOE Joint Genome Institute (JGI-PGF)"/>
            <person name="Walter F."/>
            <person name="Albersmeier A."/>
            <person name="Kalinowski J."/>
            <person name="Ruckert C."/>
        </authorList>
    </citation>
    <scope>NUCLEOTIDE SEQUENCE</scope>
    <source>
        <strain evidence="2">JCM 19831</strain>
    </source>
</reference>
<feature type="region of interest" description="Disordered" evidence="1">
    <location>
        <begin position="338"/>
        <end position="358"/>
    </location>
</feature>
<dbReference type="PANTHER" id="PTHR30469">
    <property type="entry name" value="MULTIDRUG RESISTANCE PROTEIN MDTA"/>
    <property type="match status" value="1"/>
</dbReference>
<proteinExistence type="predicted"/>
<dbReference type="Gene3D" id="2.40.420.20">
    <property type="match status" value="1"/>
</dbReference>
<reference evidence="2" key="2">
    <citation type="submission" date="2020-09" db="EMBL/GenBank/DDBJ databases">
        <authorList>
            <person name="Sun Q."/>
            <person name="Ohkuma M."/>
        </authorList>
    </citation>
    <scope>NUCLEOTIDE SEQUENCE</scope>
    <source>
        <strain evidence="2">JCM 19831</strain>
    </source>
</reference>
<dbReference type="GO" id="GO:0015562">
    <property type="term" value="F:efflux transmembrane transporter activity"/>
    <property type="evidence" value="ECO:0007669"/>
    <property type="project" value="TreeGrafter"/>
</dbReference>
<feature type="region of interest" description="Disordered" evidence="1">
    <location>
        <begin position="220"/>
        <end position="251"/>
    </location>
</feature>
<keyword evidence="3" id="KW-1185">Reference proteome</keyword>
<dbReference type="AlphaFoldDB" id="A0A917WMW3"/>
<evidence type="ECO:0000313" key="2">
    <source>
        <dbReference type="EMBL" id="GGM15986.1"/>
    </source>
</evidence>
<organism evidence="2 3">
    <name type="scientific">Dactylosporangium sucinum</name>
    <dbReference type="NCBI Taxonomy" id="1424081"/>
    <lineage>
        <taxon>Bacteria</taxon>
        <taxon>Bacillati</taxon>
        <taxon>Actinomycetota</taxon>
        <taxon>Actinomycetes</taxon>
        <taxon>Micromonosporales</taxon>
        <taxon>Micromonosporaceae</taxon>
        <taxon>Dactylosporangium</taxon>
    </lineage>
</organism>
<dbReference type="EMBL" id="BMPI01000006">
    <property type="protein sequence ID" value="GGM15986.1"/>
    <property type="molecule type" value="Genomic_DNA"/>
</dbReference>
<name>A0A917WMW3_9ACTN</name>
<comment type="caution">
    <text evidence="2">The sequence shown here is derived from an EMBL/GenBank/DDBJ whole genome shotgun (WGS) entry which is preliminary data.</text>
</comment>
<accession>A0A917WMW3</accession>
<evidence type="ECO:0000256" key="1">
    <source>
        <dbReference type="SAM" id="MobiDB-lite"/>
    </source>
</evidence>
<evidence type="ECO:0000313" key="3">
    <source>
        <dbReference type="Proteomes" id="UP000642070"/>
    </source>
</evidence>
<sequence length="358" mass="36798">MTQGGIFAITQFRAPTDRFWSIPWAGFDRLDLGVAPVRRLLLLFTALGLLAGCTPSSAESSASPSLAERGTAMTTVKATRQDLTNRVSLTGKVQLGPTFGLVAPVDGEVRYLDVKAPTSTPTKPTKVANVWANGKATPIEVPAGALFTGRLVDDRSKVTAGMPIVSAKHVGYGIVADIDGTQAYQISDTLASVQAQIKSGPGPFPCAVLGTLAALPAGTIPEPKQPAANPSASAPPPVVEKNPQQPSESTGMRLVCIGPTDAKLINGAAATVEIVTAKASNVLVLPVEAVAGSQGTGQVEVVNPDQSREVRQVTLGLTDGKVIEIKSGLTGDETIAVPGPSLPAAKQNQSGMPFPGKS</sequence>